<dbReference type="PROSITE" id="PS51379">
    <property type="entry name" value="4FE4S_FER_2"/>
    <property type="match status" value="2"/>
</dbReference>
<feature type="domain" description="2Fe-2S ferredoxin-type" evidence="6">
    <location>
        <begin position="1"/>
        <end position="78"/>
    </location>
</feature>
<dbReference type="PANTHER" id="PTHR11615">
    <property type="entry name" value="NITRATE, FORMATE, IRON DEHYDROGENASE"/>
    <property type="match status" value="1"/>
</dbReference>
<dbReference type="KEGG" id="slr:L21SP2_0276"/>
<evidence type="ECO:0000259" key="6">
    <source>
        <dbReference type="PROSITE" id="PS51085"/>
    </source>
</evidence>
<feature type="domain" description="4Fe-4S ferredoxin-type" evidence="7">
    <location>
        <begin position="180"/>
        <end position="209"/>
    </location>
</feature>
<dbReference type="HOGENOM" id="CLU_018240_2_1_12"/>
<dbReference type="PROSITE" id="PS51085">
    <property type="entry name" value="2FE2S_FER_2"/>
    <property type="match status" value="1"/>
</dbReference>
<dbReference type="Pfam" id="PF12838">
    <property type="entry name" value="Fer4_7"/>
    <property type="match status" value="1"/>
</dbReference>
<organism evidence="9 10">
    <name type="scientific">Salinispira pacifica</name>
    <dbReference type="NCBI Taxonomy" id="1307761"/>
    <lineage>
        <taxon>Bacteria</taxon>
        <taxon>Pseudomonadati</taxon>
        <taxon>Spirochaetota</taxon>
        <taxon>Spirochaetia</taxon>
        <taxon>Spirochaetales</taxon>
        <taxon>Spirochaetaceae</taxon>
        <taxon>Salinispira</taxon>
    </lineage>
</organism>
<dbReference type="Gene3D" id="4.10.260.20">
    <property type="entry name" value="Iron hydrogenase, small subunit"/>
    <property type="match status" value="1"/>
</dbReference>
<dbReference type="InterPro" id="IPR019574">
    <property type="entry name" value="NADH_UbQ_OxRdtase_Gsu_4Fe4S-bd"/>
</dbReference>
<evidence type="ECO:0000256" key="3">
    <source>
        <dbReference type="ARBA" id="ARBA00022737"/>
    </source>
</evidence>
<dbReference type="InterPro" id="IPR003149">
    <property type="entry name" value="Fe_hydrogenase_ssu"/>
</dbReference>
<evidence type="ECO:0000256" key="2">
    <source>
        <dbReference type="ARBA" id="ARBA00022723"/>
    </source>
</evidence>
<dbReference type="GO" id="GO:0051539">
    <property type="term" value="F:4 iron, 4 sulfur cluster binding"/>
    <property type="evidence" value="ECO:0007669"/>
    <property type="project" value="UniProtKB-KW"/>
</dbReference>
<dbReference type="SUPFAM" id="SSF54292">
    <property type="entry name" value="2Fe-2S ferredoxin-like"/>
    <property type="match status" value="1"/>
</dbReference>
<dbReference type="CDD" id="cd00207">
    <property type="entry name" value="fer2"/>
    <property type="match status" value="1"/>
</dbReference>
<evidence type="ECO:0000256" key="5">
    <source>
        <dbReference type="ARBA" id="ARBA00023014"/>
    </source>
</evidence>
<dbReference type="InterPro" id="IPR036991">
    <property type="entry name" value="Fe_hydrogenase_ssu_sf"/>
</dbReference>
<accession>V5WD22</accession>
<dbReference type="InterPro" id="IPR013352">
    <property type="entry name" value="Fe_hydrogenase_subset"/>
</dbReference>
<dbReference type="InterPro" id="IPR017900">
    <property type="entry name" value="4Fe4S_Fe_S_CS"/>
</dbReference>
<keyword evidence="4" id="KW-0408">Iron</keyword>
<dbReference type="eggNOG" id="COG3383">
    <property type="taxonomic scope" value="Bacteria"/>
</dbReference>
<dbReference type="InterPro" id="IPR017896">
    <property type="entry name" value="4Fe4S_Fe-S-bd"/>
</dbReference>
<dbReference type="Gene3D" id="3.40.950.10">
    <property type="entry name" value="Fe-only Hydrogenase (Larger Subunit), Chain L, domain 3"/>
    <property type="match status" value="1"/>
</dbReference>
<gene>
    <name evidence="9" type="ORF">L21SP2_0276</name>
</gene>
<evidence type="ECO:0000259" key="8">
    <source>
        <dbReference type="PROSITE" id="PS51839"/>
    </source>
</evidence>
<feature type="domain" description="4Fe-4S ferredoxin-type" evidence="7">
    <location>
        <begin position="137"/>
        <end position="168"/>
    </location>
</feature>
<keyword evidence="2" id="KW-0479">Metal-binding</keyword>
<dbReference type="Pfam" id="PF10588">
    <property type="entry name" value="NADH-G_4Fe-4S_3"/>
    <property type="match status" value="1"/>
</dbReference>
<evidence type="ECO:0000256" key="1">
    <source>
        <dbReference type="ARBA" id="ARBA00022485"/>
    </source>
</evidence>
<keyword evidence="10" id="KW-1185">Reference proteome</keyword>
<dbReference type="PATRIC" id="fig|1307761.3.peg.277"/>
<keyword evidence="1" id="KW-0004">4Fe-4S</keyword>
<dbReference type="SUPFAM" id="SSF54862">
    <property type="entry name" value="4Fe-4S ferredoxins"/>
    <property type="match status" value="1"/>
</dbReference>
<dbReference type="InterPro" id="IPR050340">
    <property type="entry name" value="Cytosolic_Fe-S_CAF"/>
</dbReference>
<feature type="domain" description="4Fe-4S His(Cys)3-ligated-type" evidence="8">
    <location>
        <begin position="78"/>
        <end position="117"/>
    </location>
</feature>
<dbReference type="SUPFAM" id="SSF53920">
    <property type="entry name" value="Fe-only hydrogenase"/>
    <property type="match status" value="1"/>
</dbReference>
<evidence type="ECO:0000259" key="7">
    <source>
        <dbReference type="PROSITE" id="PS51379"/>
    </source>
</evidence>
<dbReference type="InterPro" id="IPR009016">
    <property type="entry name" value="Fe_hydrogenase"/>
</dbReference>
<dbReference type="EC" id="1.12.7.2" evidence="9"/>
<dbReference type="GO" id="GO:0005506">
    <property type="term" value="F:iron ion binding"/>
    <property type="evidence" value="ECO:0007669"/>
    <property type="project" value="InterPro"/>
</dbReference>
<dbReference type="PROSITE" id="PS51839">
    <property type="entry name" value="4FE4S_HC3"/>
    <property type="match status" value="1"/>
</dbReference>
<dbReference type="Gene3D" id="3.40.50.1780">
    <property type="match status" value="1"/>
</dbReference>
<keyword evidence="9" id="KW-0560">Oxidoreductase</keyword>
<dbReference type="FunFam" id="3.30.70.20:FF:000035">
    <property type="entry name" value="Iron hydrogenase 1"/>
    <property type="match status" value="1"/>
</dbReference>
<dbReference type="Pfam" id="PF02906">
    <property type="entry name" value="Fe_hyd_lg_C"/>
    <property type="match status" value="1"/>
</dbReference>
<dbReference type="InterPro" id="IPR049830">
    <property type="entry name" value="HndD"/>
</dbReference>
<proteinExistence type="predicted"/>
<dbReference type="PROSITE" id="PS00198">
    <property type="entry name" value="4FE4S_FER_1"/>
    <property type="match status" value="1"/>
</dbReference>
<evidence type="ECO:0000313" key="9">
    <source>
        <dbReference type="EMBL" id="AHC13718.1"/>
    </source>
</evidence>
<dbReference type="EMBL" id="CP006939">
    <property type="protein sequence ID" value="AHC13718.1"/>
    <property type="molecule type" value="Genomic_DNA"/>
</dbReference>
<dbReference type="eggNOG" id="COG4624">
    <property type="taxonomic scope" value="Bacteria"/>
</dbReference>
<name>V5WD22_9SPIO</name>
<dbReference type="SMART" id="SM00929">
    <property type="entry name" value="NADH-G_4Fe-4S_3"/>
    <property type="match status" value="1"/>
</dbReference>
<dbReference type="InterPro" id="IPR004108">
    <property type="entry name" value="Fe_hydrogenase_lsu_C"/>
</dbReference>
<dbReference type="RefSeq" id="WP_024266651.1">
    <property type="nucleotide sequence ID" value="NC_023035.1"/>
</dbReference>
<dbReference type="Proteomes" id="UP000018680">
    <property type="component" value="Chromosome"/>
</dbReference>
<evidence type="ECO:0000313" key="10">
    <source>
        <dbReference type="Proteomes" id="UP000018680"/>
    </source>
</evidence>
<keyword evidence="3" id="KW-0677">Repeat</keyword>
<protein>
    <submittedName>
        <fullName evidence="9">Periplasmic [Fe] hydrogenase large subunit</fullName>
        <ecNumber evidence="9">1.12.7.2</ecNumber>
    </submittedName>
</protein>
<dbReference type="AlphaFoldDB" id="V5WD22"/>
<dbReference type="Gene3D" id="3.30.70.20">
    <property type="match status" value="1"/>
</dbReference>
<sequence>MVNVKINGIDVQVEEGTTILEAAKQNQIKVPTLCYHQDLEPWAACGICVVKTEGSPKMVRACATPVHEGANYLTHDAEIVEVRKSVVEMILSNHPDDCLYCPRNQNCELQRLAQEFGIREQPFEKNLRELPVDDSTPSIILDPEKCVLCGRCAKVCQDMQNVWALEFIGRGDETRIAGAGDIQLNETPCIKCGQCSAHCPVGAIYENSQCGNVWNELRQTDKHVVVQVAPAVRVAIGEAFGNAPGTIMTGQMYAALRKMGFDAIFDTNFAADLTIMEEATEFVSRFTKGETLPLITTCCPSWVDYLEKYYSEMIPHFSTAKSPQMMMASMIKSYYADQKGIKPEDITVVSIMPCTSKKYEITRDDHMFSSGIQDCDYVLTTREFSRMIKQAGIDFNSLPEEEADNPLGMYTGAGTIFGVSGGVMEAALRSAYNMVTGEDLTQVNFQAVRGIEGIKEAEIDIKGTKVRVAVAHQMGNIEEVLKRVKKAQAEGGEIPYHFIEVMACRGGCIAGGGQPYGATDEIRQQRIDGLYADDTKQKIRMSHQNPYIQKIYSDFLDKPGSEKAHKFLHTHYTPRPLYQK</sequence>
<dbReference type="Gene3D" id="3.10.20.740">
    <property type="match status" value="1"/>
</dbReference>
<keyword evidence="5" id="KW-0411">Iron-sulfur</keyword>
<dbReference type="STRING" id="1307761.L21SP2_0276"/>
<dbReference type="Pfam" id="PF02256">
    <property type="entry name" value="Fe_hyd_SSU"/>
    <property type="match status" value="1"/>
</dbReference>
<dbReference type="Pfam" id="PF13510">
    <property type="entry name" value="Fer2_4"/>
    <property type="match status" value="1"/>
</dbReference>
<evidence type="ECO:0000256" key="4">
    <source>
        <dbReference type="ARBA" id="ARBA00023004"/>
    </source>
</evidence>
<dbReference type="NCBIfam" id="TIGR02512">
    <property type="entry name" value="FeFe_hydrog_A"/>
    <property type="match status" value="1"/>
</dbReference>
<dbReference type="OrthoDB" id="9805142at2"/>
<dbReference type="InterPro" id="IPR001041">
    <property type="entry name" value="2Fe-2S_ferredoxin-type"/>
</dbReference>
<dbReference type="GO" id="GO:0008901">
    <property type="term" value="F:ferredoxin hydrogenase activity"/>
    <property type="evidence" value="ECO:0007669"/>
    <property type="project" value="UniProtKB-EC"/>
</dbReference>
<dbReference type="SMART" id="SM00902">
    <property type="entry name" value="Fe_hyd_SSU"/>
    <property type="match status" value="1"/>
</dbReference>
<dbReference type="InterPro" id="IPR036010">
    <property type="entry name" value="2Fe-2S_ferredoxin-like_sf"/>
</dbReference>
<dbReference type="NCBIfam" id="NF040763">
    <property type="entry name" value="FeFe_hydrog_A6"/>
    <property type="match status" value="1"/>
</dbReference>
<reference evidence="9 10" key="1">
    <citation type="journal article" date="2015" name="Stand. Genomic Sci.">
        <title>Complete genome sequence and description of Salinispira pacifica gen. nov., sp. nov., a novel spirochaete isolated form a hypersaline microbial mat.</title>
        <authorList>
            <person name="Ben Hania W."/>
            <person name="Joseph M."/>
            <person name="Schumann P."/>
            <person name="Bunk B."/>
            <person name="Fiebig A."/>
            <person name="Sproer C."/>
            <person name="Klenk H.P."/>
            <person name="Fardeau M.L."/>
            <person name="Spring S."/>
        </authorList>
    </citation>
    <scope>NUCLEOTIDE SEQUENCE [LARGE SCALE GENOMIC DNA]</scope>
    <source>
        <strain evidence="9 10">L21-RPul-D2</strain>
    </source>
</reference>